<evidence type="ECO:0000313" key="1">
    <source>
        <dbReference type="EMBL" id="EJT97433.1"/>
    </source>
</evidence>
<dbReference type="HOGENOM" id="CLU_1481952_0_0_1"/>
<dbReference type="RefSeq" id="XP_040624331.1">
    <property type="nucleotide sequence ID" value="XM_040774047.1"/>
</dbReference>
<organism evidence="1 2">
    <name type="scientific">Dacryopinax primogenitus (strain DJM 731)</name>
    <name type="common">Brown rot fungus</name>
    <dbReference type="NCBI Taxonomy" id="1858805"/>
    <lineage>
        <taxon>Eukaryota</taxon>
        <taxon>Fungi</taxon>
        <taxon>Dikarya</taxon>
        <taxon>Basidiomycota</taxon>
        <taxon>Agaricomycotina</taxon>
        <taxon>Dacrymycetes</taxon>
        <taxon>Dacrymycetales</taxon>
        <taxon>Dacrymycetaceae</taxon>
        <taxon>Dacryopinax</taxon>
    </lineage>
</organism>
<accession>M5FPZ4</accession>
<gene>
    <name evidence="1" type="ORF">DACRYDRAFT_25179</name>
</gene>
<keyword evidence="2" id="KW-1185">Reference proteome</keyword>
<dbReference type="AlphaFoldDB" id="M5FPZ4"/>
<dbReference type="Proteomes" id="UP000030653">
    <property type="component" value="Unassembled WGS sequence"/>
</dbReference>
<dbReference type="EMBL" id="JH795877">
    <property type="protein sequence ID" value="EJT97433.1"/>
    <property type="molecule type" value="Genomic_DNA"/>
</dbReference>
<dbReference type="GeneID" id="63689109"/>
<reference evidence="1 2" key="1">
    <citation type="journal article" date="2012" name="Science">
        <title>The Paleozoic origin of enzymatic lignin decomposition reconstructed from 31 fungal genomes.</title>
        <authorList>
            <person name="Floudas D."/>
            <person name="Binder M."/>
            <person name="Riley R."/>
            <person name="Barry K."/>
            <person name="Blanchette R.A."/>
            <person name="Henrissat B."/>
            <person name="Martinez A.T."/>
            <person name="Otillar R."/>
            <person name="Spatafora J.W."/>
            <person name="Yadav J.S."/>
            <person name="Aerts A."/>
            <person name="Benoit I."/>
            <person name="Boyd A."/>
            <person name="Carlson A."/>
            <person name="Copeland A."/>
            <person name="Coutinho P.M."/>
            <person name="de Vries R.P."/>
            <person name="Ferreira P."/>
            <person name="Findley K."/>
            <person name="Foster B."/>
            <person name="Gaskell J."/>
            <person name="Glotzer D."/>
            <person name="Gorecki P."/>
            <person name="Heitman J."/>
            <person name="Hesse C."/>
            <person name="Hori C."/>
            <person name="Igarashi K."/>
            <person name="Jurgens J.A."/>
            <person name="Kallen N."/>
            <person name="Kersten P."/>
            <person name="Kohler A."/>
            <person name="Kuees U."/>
            <person name="Kumar T.K.A."/>
            <person name="Kuo A."/>
            <person name="LaButti K."/>
            <person name="Larrondo L.F."/>
            <person name="Lindquist E."/>
            <person name="Ling A."/>
            <person name="Lombard V."/>
            <person name="Lucas S."/>
            <person name="Lundell T."/>
            <person name="Martin R."/>
            <person name="McLaughlin D.J."/>
            <person name="Morgenstern I."/>
            <person name="Morin E."/>
            <person name="Murat C."/>
            <person name="Nagy L.G."/>
            <person name="Nolan M."/>
            <person name="Ohm R.A."/>
            <person name="Patyshakuliyeva A."/>
            <person name="Rokas A."/>
            <person name="Ruiz-Duenas F.J."/>
            <person name="Sabat G."/>
            <person name="Salamov A."/>
            <person name="Samejima M."/>
            <person name="Schmutz J."/>
            <person name="Slot J.C."/>
            <person name="St John F."/>
            <person name="Stenlid J."/>
            <person name="Sun H."/>
            <person name="Sun S."/>
            <person name="Syed K."/>
            <person name="Tsang A."/>
            <person name="Wiebenga A."/>
            <person name="Young D."/>
            <person name="Pisabarro A."/>
            <person name="Eastwood D.C."/>
            <person name="Martin F."/>
            <person name="Cullen D."/>
            <person name="Grigoriev I.V."/>
            <person name="Hibbett D.S."/>
        </authorList>
    </citation>
    <scope>NUCLEOTIDE SEQUENCE [LARGE SCALE GENOMIC DNA]</scope>
    <source>
        <strain evidence="1 2">DJM-731 SS1</strain>
    </source>
</reference>
<name>M5FPZ4_DACPD</name>
<evidence type="ECO:0000313" key="2">
    <source>
        <dbReference type="Proteomes" id="UP000030653"/>
    </source>
</evidence>
<proteinExistence type="predicted"/>
<protein>
    <submittedName>
        <fullName evidence="1">Uncharacterized protein</fullName>
    </submittedName>
</protein>
<sequence length="182" mass="20669">MRLTHAFIAHDLRHFLLYGGHDVLSSPVMKAFGEGFNACGCIAQVIPFLQFYAKHAARNLPAFLYGLWQDDTTLPKLFIDTHLIWDNESSWGHSQKRFKNSLICYLRGSPTPPVCETQPLRNLSNDVSLPENTPFGTNARLRTQYFTRFVTGLDTIGDRRIQTRIANRCHSVNSVYKLVSPA</sequence>